<protein>
    <submittedName>
        <fullName evidence="2">Predicted protein</fullName>
    </submittedName>
</protein>
<feature type="compositionally biased region" description="Acidic residues" evidence="1">
    <location>
        <begin position="33"/>
        <end position="49"/>
    </location>
</feature>
<proteinExistence type="predicted"/>
<dbReference type="AlphaFoldDB" id="C1N1F5"/>
<gene>
    <name evidence="2" type="ORF">MICPUCDRAFT_51384</name>
</gene>
<dbReference type="Proteomes" id="UP000001876">
    <property type="component" value="Unassembled WGS sequence"/>
</dbReference>
<organism evidence="3">
    <name type="scientific">Micromonas pusilla (strain CCMP1545)</name>
    <name type="common">Picoplanktonic green alga</name>
    <dbReference type="NCBI Taxonomy" id="564608"/>
    <lineage>
        <taxon>Eukaryota</taxon>
        <taxon>Viridiplantae</taxon>
        <taxon>Chlorophyta</taxon>
        <taxon>Mamiellophyceae</taxon>
        <taxon>Mamiellales</taxon>
        <taxon>Mamiellaceae</taxon>
        <taxon>Micromonas</taxon>
    </lineage>
</organism>
<sequence>MSAEQLAAPVFSADEFGGEVTAGGLVLPKASDGADDADAAAAADDDDDAAAAASEAPASSSGREGGTIDDDEWRERVAEEIDLSQEPPGSYVVRDWKGDPMVVYPGDKLGRI</sequence>
<reference evidence="2 3" key="1">
    <citation type="journal article" date="2009" name="Science">
        <title>Green evolution and dynamic adaptations revealed by genomes of the marine picoeukaryotes Micromonas.</title>
        <authorList>
            <person name="Worden A.Z."/>
            <person name="Lee J.H."/>
            <person name="Mock T."/>
            <person name="Rouze P."/>
            <person name="Simmons M.P."/>
            <person name="Aerts A.L."/>
            <person name="Allen A.E."/>
            <person name="Cuvelier M.L."/>
            <person name="Derelle E."/>
            <person name="Everett M.V."/>
            <person name="Foulon E."/>
            <person name="Grimwood J."/>
            <person name="Gundlach H."/>
            <person name="Henrissat B."/>
            <person name="Napoli C."/>
            <person name="McDonald S.M."/>
            <person name="Parker M.S."/>
            <person name="Rombauts S."/>
            <person name="Salamov A."/>
            <person name="Von Dassow P."/>
            <person name="Badger J.H."/>
            <person name="Coutinho P.M."/>
            <person name="Demir E."/>
            <person name="Dubchak I."/>
            <person name="Gentemann C."/>
            <person name="Eikrem W."/>
            <person name="Gready J.E."/>
            <person name="John U."/>
            <person name="Lanier W."/>
            <person name="Lindquist E.A."/>
            <person name="Lucas S."/>
            <person name="Mayer K.F."/>
            <person name="Moreau H."/>
            <person name="Not F."/>
            <person name="Otillar R."/>
            <person name="Panaud O."/>
            <person name="Pangilinan J."/>
            <person name="Paulsen I."/>
            <person name="Piegu B."/>
            <person name="Poliakov A."/>
            <person name="Robbens S."/>
            <person name="Schmutz J."/>
            <person name="Toulza E."/>
            <person name="Wyss T."/>
            <person name="Zelensky A."/>
            <person name="Zhou K."/>
            <person name="Armbrust E.V."/>
            <person name="Bhattacharya D."/>
            <person name="Goodenough U.W."/>
            <person name="Van de Peer Y."/>
            <person name="Grigoriev I.V."/>
        </authorList>
    </citation>
    <scope>NUCLEOTIDE SEQUENCE [LARGE SCALE GENOMIC DNA]</scope>
    <source>
        <strain evidence="2 3">CCMP1545</strain>
    </source>
</reference>
<dbReference type="EMBL" id="GG663744">
    <property type="protein sequence ID" value="EEH54184.1"/>
    <property type="molecule type" value="Genomic_DNA"/>
</dbReference>
<evidence type="ECO:0000313" key="3">
    <source>
        <dbReference type="Proteomes" id="UP000001876"/>
    </source>
</evidence>
<name>C1N1F5_MICPC</name>
<evidence type="ECO:0000313" key="2">
    <source>
        <dbReference type="EMBL" id="EEH54184.1"/>
    </source>
</evidence>
<dbReference type="RefSeq" id="XP_003061554.1">
    <property type="nucleotide sequence ID" value="XM_003061508.1"/>
</dbReference>
<dbReference type="GeneID" id="9686994"/>
<feature type="region of interest" description="Disordered" evidence="1">
    <location>
        <begin position="29"/>
        <end position="112"/>
    </location>
</feature>
<accession>C1N1F5</accession>
<evidence type="ECO:0000256" key="1">
    <source>
        <dbReference type="SAM" id="MobiDB-lite"/>
    </source>
</evidence>
<dbReference type="OrthoDB" id="538085at2759"/>
<keyword evidence="3" id="KW-1185">Reference proteome</keyword>
<feature type="compositionally biased region" description="Low complexity" evidence="1">
    <location>
        <begin position="50"/>
        <end position="61"/>
    </location>
</feature>
<dbReference type="KEGG" id="mpp:MICPUCDRAFT_51384"/>